<organism evidence="1">
    <name type="scientific">Oikopleura dioica</name>
    <name type="common">Tunicate</name>
    <dbReference type="NCBI Taxonomy" id="34765"/>
    <lineage>
        <taxon>Eukaryota</taxon>
        <taxon>Metazoa</taxon>
        <taxon>Chordata</taxon>
        <taxon>Tunicata</taxon>
        <taxon>Appendicularia</taxon>
        <taxon>Copelata</taxon>
        <taxon>Oikopleuridae</taxon>
        <taxon>Oikopleura</taxon>
    </lineage>
</organism>
<dbReference type="InParanoid" id="E4XXP7"/>
<dbReference type="SUPFAM" id="SSF56112">
    <property type="entry name" value="Protein kinase-like (PK-like)"/>
    <property type="match status" value="1"/>
</dbReference>
<dbReference type="OrthoDB" id="3987097at2759"/>
<keyword evidence="2" id="KW-1185">Reference proteome</keyword>
<dbReference type="EMBL" id="FN653286">
    <property type="protein sequence ID" value="CBY14441.1"/>
    <property type="molecule type" value="Genomic_DNA"/>
</dbReference>
<evidence type="ECO:0008006" key="3">
    <source>
        <dbReference type="Google" id="ProtNLM"/>
    </source>
</evidence>
<dbReference type="Gene3D" id="1.10.510.10">
    <property type="entry name" value="Transferase(Phosphotransferase) domain 1"/>
    <property type="match status" value="1"/>
</dbReference>
<dbReference type="AlphaFoldDB" id="E4XXP7"/>
<accession>E4XXP7</accession>
<protein>
    <recommendedName>
        <fullName evidence="3">Protein kinase domain-containing protein</fullName>
    </recommendedName>
</protein>
<name>E4XXP7_OIKDI</name>
<gene>
    <name evidence="1" type="ORF">GSOID_T00007441001</name>
</gene>
<evidence type="ECO:0000313" key="2">
    <source>
        <dbReference type="Proteomes" id="UP000001307"/>
    </source>
</evidence>
<proteinExistence type="predicted"/>
<sequence length="254" mass="28872">MDDPTKEEISSFEECEKSIMILGDFGTPAKGLFRDSDGDVFYVAVKDAEGREPTGDALFCNLVGIFGVDETPLNPICAEEWMTLSLEEYVLCKNPPKTLTHVNFAYDCWNGLDYIHRILGKVHGRIHPRNILALDTGFCGWLVKISDLGVTRSLSNYGKEWSHQAQELVQEEDVKSWATSLIFMITGESIHWDKSDAHSKRCQRIKDSSPEKWRAQVLQKLASYNRETSIKLLKLLESGDSSVQFDFMNEFNSY</sequence>
<reference evidence="1" key="1">
    <citation type="journal article" date="2010" name="Science">
        <title>Plasticity of animal genome architecture unmasked by rapid evolution of a pelagic tunicate.</title>
        <authorList>
            <person name="Denoeud F."/>
            <person name="Henriet S."/>
            <person name="Mungpakdee S."/>
            <person name="Aury J.M."/>
            <person name="Da Silva C."/>
            <person name="Brinkmann H."/>
            <person name="Mikhaleva J."/>
            <person name="Olsen L.C."/>
            <person name="Jubin C."/>
            <person name="Canestro C."/>
            <person name="Bouquet J.M."/>
            <person name="Danks G."/>
            <person name="Poulain J."/>
            <person name="Campsteijn C."/>
            <person name="Adamski M."/>
            <person name="Cross I."/>
            <person name="Yadetie F."/>
            <person name="Muffato M."/>
            <person name="Louis A."/>
            <person name="Butcher S."/>
            <person name="Tsagkogeorga G."/>
            <person name="Konrad A."/>
            <person name="Singh S."/>
            <person name="Jensen M.F."/>
            <person name="Cong E.H."/>
            <person name="Eikeseth-Otteraa H."/>
            <person name="Noel B."/>
            <person name="Anthouard V."/>
            <person name="Porcel B.M."/>
            <person name="Kachouri-Lafond R."/>
            <person name="Nishino A."/>
            <person name="Ugolini M."/>
            <person name="Chourrout P."/>
            <person name="Nishida H."/>
            <person name="Aasland R."/>
            <person name="Huzurbazar S."/>
            <person name="Westhof E."/>
            <person name="Delsuc F."/>
            <person name="Lehrach H."/>
            <person name="Reinhardt R."/>
            <person name="Weissenbach J."/>
            <person name="Roy S.W."/>
            <person name="Artiguenave F."/>
            <person name="Postlethwait J.H."/>
            <person name="Manak J.R."/>
            <person name="Thompson E.M."/>
            <person name="Jaillon O."/>
            <person name="Du Pasquier L."/>
            <person name="Boudinot P."/>
            <person name="Liberles D.A."/>
            <person name="Volff J.N."/>
            <person name="Philippe H."/>
            <person name="Lenhard B."/>
            <person name="Roest Crollius H."/>
            <person name="Wincker P."/>
            <person name="Chourrout D."/>
        </authorList>
    </citation>
    <scope>NUCLEOTIDE SEQUENCE [LARGE SCALE GENOMIC DNA]</scope>
</reference>
<dbReference type="InterPro" id="IPR011009">
    <property type="entry name" value="Kinase-like_dom_sf"/>
</dbReference>
<evidence type="ECO:0000313" key="1">
    <source>
        <dbReference type="EMBL" id="CBY14441.1"/>
    </source>
</evidence>
<dbReference type="Proteomes" id="UP000001307">
    <property type="component" value="Unassembled WGS sequence"/>
</dbReference>